<dbReference type="GO" id="GO:0006772">
    <property type="term" value="P:thiamine metabolic process"/>
    <property type="evidence" value="ECO:0007669"/>
    <property type="project" value="UniProtKB-UniRule"/>
</dbReference>
<dbReference type="PANTHER" id="PTHR41299:SF1">
    <property type="entry name" value="THIAMINE PYROPHOSPHOKINASE"/>
    <property type="match status" value="1"/>
</dbReference>
<dbReference type="Gene3D" id="3.40.50.10240">
    <property type="entry name" value="Thiamin pyrophosphokinase, catalytic domain"/>
    <property type="match status" value="1"/>
</dbReference>
<protein>
    <recommendedName>
        <fullName evidence="5">Thiamine diphosphokinase</fullName>
        <ecNumber evidence="5">2.7.6.2</ecNumber>
    </recommendedName>
</protein>
<keyword evidence="4" id="KW-0067">ATP-binding</keyword>
<evidence type="ECO:0000313" key="9">
    <source>
        <dbReference type="Proteomes" id="UP000248975"/>
    </source>
</evidence>
<feature type="domain" description="Thiamin pyrophosphokinase catalytic" evidence="6">
    <location>
        <begin position="27"/>
        <end position="121"/>
    </location>
</feature>
<dbReference type="InterPro" id="IPR053149">
    <property type="entry name" value="TPK"/>
</dbReference>
<keyword evidence="1" id="KW-0808">Transferase</keyword>
<evidence type="ECO:0000259" key="7">
    <source>
        <dbReference type="Pfam" id="PF04265"/>
    </source>
</evidence>
<organism evidence="8 9">
    <name type="scientific">Cereibacter sphaeroides</name>
    <name type="common">Rhodobacter sphaeroides</name>
    <dbReference type="NCBI Taxonomy" id="1063"/>
    <lineage>
        <taxon>Bacteria</taxon>
        <taxon>Pseudomonadati</taxon>
        <taxon>Pseudomonadota</taxon>
        <taxon>Alphaproteobacteria</taxon>
        <taxon>Rhodobacterales</taxon>
        <taxon>Paracoccaceae</taxon>
        <taxon>Cereibacter</taxon>
    </lineage>
</organism>
<gene>
    <name evidence="8" type="ORF">DI533_14475</name>
</gene>
<dbReference type="Proteomes" id="UP000248975">
    <property type="component" value="Unassembled WGS sequence"/>
</dbReference>
<dbReference type="InterPro" id="IPR007371">
    <property type="entry name" value="TPK_catalytic"/>
</dbReference>
<dbReference type="SUPFAM" id="SSF63999">
    <property type="entry name" value="Thiamin pyrophosphokinase, catalytic domain"/>
    <property type="match status" value="1"/>
</dbReference>
<dbReference type="GO" id="GO:0030975">
    <property type="term" value="F:thiamine binding"/>
    <property type="evidence" value="ECO:0007669"/>
    <property type="project" value="InterPro"/>
</dbReference>
<evidence type="ECO:0000313" key="8">
    <source>
        <dbReference type="EMBL" id="PZQ96787.1"/>
    </source>
</evidence>
<sequence>MKARIVDSSDGVTLVGGGPVGPRMLQLALSRAPFLVAADGGADRALTAGHMPEAVIGDFDSLSTDARRRIPLSRQHVIGEQETTDFDKALRSIAAPFVLALGFAGARIDHGLAVFNALVRHWDRPCIVLGPKDVVFACPPLTMLRLKVGDRLSLFPMGQVTGESLGLRWPIQGLSFAPDGMIGTSNVVSEPEVTLRFDGPGMLAILPRARLDAVLSGLVPQWRPPRGAGARPSVREG</sequence>
<dbReference type="PANTHER" id="PTHR41299">
    <property type="entry name" value="THIAMINE PYROPHOSPHOKINASE"/>
    <property type="match status" value="1"/>
</dbReference>
<keyword evidence="2" id="KW-0547">Nucleotide-binding</keyword>
<keyword evidence="3 8" id="KW-0418">Kinase</keyword>
<dbReference type="EMBL" id="QFQS01000003">
    <property type="protein sequence ID" value="PZQ96787.1"/>
    <property type="molecule type" value="Genomic_DNA"/>
</dbReference>
<evidence type="ECO:0000259" key="6">
    <source>
        <dbReference type="Pfam" id="PF04263"/>
    </source>
</evidence>
<reference evidence="8 9" key="1">
    <citation type="submission" date="2017-08" db="EMBL/GenBank/DDBJ databases">
        <title>Infants hospitalized years apart are colonized by the same room-sourced microbial strains.</title>
        <authorList>
            <person name="Brooks B."/>
            <person name="Olm M.R."/>
            <person name="Firek B.A."/>
            <person name="Baker R."/>
            <person name="Thomas B.C."/>
            <person name="Morowitz M.J."/>
            <person name="Banfield J.F."/>
        </authorList>
    </citation>
    <scope>NUCLEOTIDE SEQUENCE [LARGE SCALE GENOMIC DNA]</scope>
    <source>
        <strain evidence="8">S2_003_000_R2_11</strain>
    </source>
</reference>
<evidence type="ECO:0000256" key="2">
    <source>
        <dbReference type="ARBA" id="ARBA00022741"/>
    </source>
</evidence>
<dbReference type="InterPro" id="IPR006282">
    <property type="entry name" value="Thi_PPkinase"/>
</dbReference>
<evidence type="ECO:0000256" key="1">
    <source>
        <dbReference type="ARBA" id="ARBA00022679"/>
    </source>
</evidence>
<dbReference type="AlphaFoldDB" id="A0A2W5TM35"/>
<name>A0A2W5TM35_CERSP</name>
<dbReference type="Pfam" id="PF04265">
    <property type="entry name" value="TPK_B1_binding"/>
    <property type="match status" value="1"/>
</dbReference>
<dbReference type="InterPro" id="IPR036371">
    <property type="entry name" value="TPK_B1-bd_sf"/>
</dbReference>
<evidence type="ECO:0000256" key="5">
    <source>
        <dbReference type="NCBIfam" id="TIGR01378"/>
    </source>
</evidence>
<proteinExistence type="predicted"/>
<evidence type="ECO:0000256" key="3">
    <source>
        <dbReference type="ARBA" id="ARBA00022777"/>
    </source>
</evidence>
<dbReference type="GO" id="GO:0004788">
    <property type="term" value="F:thiamine diphosphokinase activity"/>
    <property type="evidence" value="ECO:0007669"/>
    <property type="project" value="UniProtKB-UniRule"/>
</dbReference>
<dbReference type="NCBIfam" id="TIGR01378">
    <property type="entry name" value="thi_PPkinase"/>
    <property type="match status" value="1"/>
</dbReference>
<dbReference type="Pfam" id="PF04263">
    <property type="entry name" value="TPK_catalytic"/>
    <property type="match status" value="1"/>
</dbReference>
<comment type="caution">
    <text evidence="8">The sequence shown here is derived from an EMBL/GenBank/DDBJ whole genome shotgun (WGS) entry which is preliminary data.</text>
</comment>
<dbReference type="EC" id="2.7.6.2" evidence="5"/>
<evidence type="ECO:0000256" key="4">
    <source>
        <dbReference type="ARBA" id="ARBA00022840"/>
    </source>
</evidence>
<dbReference type="GO" id="GO:0009229">
    <property type="term" value="P:thiamine diphosphate biosynthetic process"/>
    <property type="evidence" value="ECO:0007669"/>
    <property type="project" value="InterPro"/>
</dbReference>
<dbReference type="InterPro" id="IPR007373">
    <property type="entry name" value="Thiamin_PyroPKinase_B1-bd"/>
</dbReference>
<dbReference type="CDD" id="cd07995">
    <property type="entry name" value="TPK"/>
    <property type="match status" value="1"/>
</dbReference>
<dbReference type="GO" id="GO:0016301">
    <property type="term" value="F:kinase activity"/>
    <property type="evidence" value="ECO:0007669"/>
    <property type="project" value="UniProtKB-KW"/>
</dbReference>
<dbReference type="SUPFAM" id="SSF63862">
    <property type="entry name" value="Thiamin pyrophosphokinase, substrate-binding domain"/>
    <property type="match status" value="1"/>
</dbReference>
<dbReference type="GO" id="GO:0005524">
    <property type="term" value="F:ATP binding"/>
    <property type="evidence" value="ECO:0007669"/>
    <property type="project" value="UniProtKB-KW"/>
</dbReference>
<dbReference type="InterPro" id="IPR036759">
    <property type="entry name" value="TPK_catalytic_sf"/>
</dbReference>
<accession>A0A2W5TM35</accession>
<feature type="domain" description="Thiamin pyrophosphokinase thiamin-binding" evidence="7">
    <location>
        <begin position="149"/>
        <end position="199"/>
    </location>
</feature>